<dbReference type="CDD" id="cd10845">
    <property type="entry name" value="DSRM_RNAse_III_family"/>
    <property type="match status" value="1"/>
</dbReference>
<evidence type="ECO:0000256" key="1">
    <source>
        <dbReference type="ARBA" id="ARBA00000109"/>
    </source>
</evidence>
<dbReference type="AlphaFoldDB" id="A0A410QC49"/>
<accession>A0A410QC49</accession>
<dbReference type="PANTHER" id="PTHR11207">
    <property type="entry name" value="RIBONUCLEASE III"/>
    <property type="match status" value="1"/>
</dbReference>
<evidence type="ECO:0000256" key="15">
    <source>
        <dbReference type="HAMAP-Rule" id="MF_00104"/>
    </source>
</evidence>
<comment type="function">
    <text evidence="15">Digests double-stranded RNA. Involved in the processing of primary rRNA transcript to yield the immediate precursors to the large and small rRNAs (23S and 16S). Processes some mRNAs, and tRNAs when they are encoded in the rRNA operon. Processes pre-crRNA and tracrRNA of type II CRISPR loci if present in the organism.</text>
</comment>
<dbReference type="Pfam" id="PF00035">
    <property type="entry name" value="dsrm"/>
    <property type="match status" value="1"/>
</dbReference>
<feature type="binding site" evidence="15">
    <location>
        <position position="53"/>
    </location>
    <ligand>
        <name>Mg(2+)</name>
        <dbReference type="ChEBI" id="CHEBI:18420"/>
    </ligand>
</feature>
<evidence type="ECO:0000256" key="8">
    <source>
        <dbReference type="ARBA" id="ARBA00022694"/>
    </source>
</evidence>
<keyword evidence="12 15" id="KW-0378">Hydrolase</keyword>
<keyword evidence="8 15" id="KW-0819">tRNA processing</keyword>
<dbReference type="SMART" id="SM00358">
    <property type="entry name" value="DSRM"/>
    <property type="match status" value="1"/>
</dbReference>
<feature type="domain" description="DRBM" evidence="16">
    <location>
        <begin position="168"/>
        <end position="237"/>
    </location>
</feature>
<dbReference type="NCBIfam" id="TIGR02191">
    <property type="entry name" value="RNaseIII"/>
    <property type="match status" value="1"/>
</dbReference>
<dbReference type="OrthoDB" id="9805026at2"/>
<keyword evidence="11 15" id="KW-0255">Endonuclease</keyword>
<dbReference type="InterPro" id="IPR000999">
    <property type="entry name" value="RNase_III_dom"/>
</dbReference>
<dbReference type="Pfam" id="PF14622">
    <property type="entry name" value="Ribonucleas_3_3"/>
    <property type="match status" value="1"/>
</dbReference>
<evidence type="ECO:0000313" key="18">
    <source>
        <dbReference type="EMBL" id="QAT61576.1"/>
    </source>
</evidence>
<evidence type="ECO:0000256" key="9">
    <source>
        <dbReference type="ARBA" id="ARBA00022722"/>
    </source>
</evidence>
<dbReference type="FunFam" id="1.10.1520.10:FF:000001">
    <property type="entry name" value="Ribonuclease 3"/>
    <property type="match status" value="1"/>
</dbReference>
<dbReference type="EMBL" id="CP035282">
    <property type="protein sequence ID" value="QAT61576.1"/>
    <property type="molecule type" value="Genomic_DNA"/>
</dbReference>
<dbReference type="GO" id="GO:0004525">
    <property type="term" value="F:ribonuclease III activity"/>
    <property type="evidence" value="ECO:0007669"/>
    <property type="project" value="UniProtKB-UniRule"/>
</dbReference>
<dbReference type="SUPFAM" id="SSF54768">
    <property type="entry name" value="dsRNA-binding domain-like"/>
    <property type="match status" value="1"/>
</dbReference>
<evidence type="ECO:0000259" key="16">
    <source>
        <dbReference type="PROSITE" id="PS50137"/>
    </source>
</evidence>
<feature type="binding site" evidence="15">
    <location>
        <position position="126"/>
    </location>
    <ligand>
        <name>Mg(2+)</name>
        <dbReference type="ChEBI" id="CHEBI:18420"/>
    </ligand>
</feature>
<dbReference type="SMART" id="SM00535">
    <property type="entry name" value="RIBOc"/>
    <property type="match status" value="1"/>
</dbReference>
<comment type="subcellular location">
    <subcellularLocation>
        <location evidence="2 15">Cytoplasm</location>
    </subcellularLocation>
</comment>
<evidence type="ECO:0000256" key="4">
    <source>
        <dbReference type="ARBA" id="ARBA00011738"/>
    </source>
</evidence>
<evidence type="ECO:0000256" key="5">
    <source>
        <dbReference type="ARBA" id="ARBA00022490"/>
    </source>
</evidence>
<keyword evidence="19" id="KW-1185">Reference proteome</keyword>
<comment type="cofactor">
    <cofactor evidence="15">
        <name>Mg(2+)</name>
        <dbReference type="ChEBI" id="CHEBI:18420"/>
    </cofactor>
</comment>
<evidence type="ECO:0000256" key="3">
    <source>
        <dbReference type="ARBA" id="ARBA00010183"/>
    </source>
</evidence>
<name>A0A410QC49_9FIRM</name>
<dbReference type="EC" id="3.1.26.3" evidence="15"/>
<dbReference type="HAMAP" id="MF_00104">
    <property type="entry name" value="RNase_III"/>
    <property type="match status" value="1"/>
</dbReference>
<gene>
    <name evidence="15" type="primary">rnc</name>
    <name evidence="18" type="ORF">EQM13_08275</name>
</gene>
<evidence type="ECO:0000256" key="12">
    <source>
        <dbReference type="ARBA" id="ARBA00022801"/>
    </source>
</evidence>
<dbReference type="InterPro" id="IPR036389">
    <property type="entry name" value="RNase_III_sf"/>
</dbReference>
<feature type="active site" evidence="15">
    <location>
        <position position="57"/>
    </location>
</feature>
<keyword evidence="10 15" id="KW-0479">Metal-binding</keyword>
<dbReference type="PROSITE" id="PS00517">
    <property type="entry name" value="RNASE_3_1"/>
    <property type="match status" value="1"/>
</dbReference>
<dbReference type="CDD" id="cd00593">
    <property type="entry name" value="RIBOc"/>
    <property type="match status" value="1"/>
</dbReference>
<dbReference type="FunFam" id="3.30.160.20:FF:000003">
    <property type="entry name" value="Ribonuclease 3"/>
    <property type="match status" value="1"/>
</dbReference>
<keyword evidence="13 15" id="KW-0460">Magnesium</keyword>
<comment type="subunit">
    <text evidence="4 15">Homodimer.</text>
</comment>
<feature type="active site" evidence="15">
    <location>
        <position position="129"/>
    </location>
</feature>
<evidence type="ECO:0000259" key="17">
    <source>
        <dbReference type="PROSITE" id="PS50142"/>
    </source>
</evidence>
<evidence type="ECO:0000256" key="11">
    <source>
        <dbReference type="ARBA" id="ARBA00022759"/>
    </source>
</evidence>
<dbReference type="GO" id="GO:0006397">
    <property type="term" value="P:mRNA processing"/>
    <property type="evidence" value="ECO:0007669"/>
    <property type="project" value="UniProtKB-UniRule"/>
</dbReference>
<dbReference type="Proteomes" id="UP000287969">
    <property type="component" value="Chromosome"/>
</dbReference>
<dbReference type="GO" id="GO:0042802">
    <property type="term" value="F:identical protein binding"/>
    <property type="evidence" value="ECO:0007669"/>
    <property type="project" value="UniProtKB-ARBA"/>
</dbReference>
<keyword evidence="14 15" id="KW-0694">RNA-binding</keyword>
<dbReference type="KEGG" id="spoa:EQM13_08275"/>
<keyword evidence="9 15" id="KW-0540">Nuclease</keyword>
<dbReference type="Gene3D" id="3.30.160.20">
    <property type="match status" value="1"/>
</dbReference>
<dbReference type="GO" id="GO:0019843">
    <property type="term" value="F:rRNA binding"/>
    <property type="evidence" value="ECO:0007669"/>
    <property type="project" value="UniProtKB-KW"/>
</dbReference>
<organism evidence="18 19">
    <name type="scientific">Acidilutibacter cellobiosedens</name>
    <dbReference type="NCBI Taxonomy" id="2507161"/>
    <lineage>
        <taxon>Bacteria</taxon>
        <taxon>Bacillati</taxon>
        <taxon>Bacillota</taxon>
        <taxon>Tissierellia</taxon>
        <taxon>Tissierellales</taxon>
        <taxon>Acidilutibacteraceae</taxon>
        <taxon>Acidilutibacter</taxon>
    </lineage>
</organism>
<evidence type="ECO:0000256" key="2">
    <source>
        <dbReference type="ARBA" id="ARBA00004496"/>
    </source>
</evidence>
<dbReference type="PROSITE" id="PS50137">
    <property type="entry name" value="DS_RBD"/>
    <property type="match status" value="1"/>
</dbReference>
<dbReference type="RefSeq" id="WP_128752430.1">
    <property type="nucleotide sequence ID" value="NZ_CP035282.1"/>
</dbReference>
<evidence type="ECO:0000313" key="19">
    <source>
        <dbReference type="Proteomes" id="UP000287969"/>
    </source>
</evidence>
<dbReference type="Gene3D" id="1.10.1520.10">
    <property type="entry name" value="Ribonuclease III domain"/>
    <property type="match status" value="1"/>
</dbReference>
<proteinExistence type="inferred from homology"/>
<feature type="binding site" evidence="15">
    <location>
        <position position="129"/>
    </location>
    <ligand>
        <name>Mg(2+)</name>
        <dbReference type="ChEBI" id="CHEBI:18420"/>
    </ligand>
</feature>
<dbReference type="GO" id="GO:0010468">
    <property type="term" value="P:regulation of gene expression"/>
    <property type="evidence" value="ECO:0007669"/>
    <property type="project" value="TreeGrafter"/>
</dbReference>
<feature type="domain" description="RNase III" evidence="17">
    <location>
        <begin position="11"/>
        <end position="140"/>
    </location>
</feature>
<reference evidence="19" key="1">
    <citation type="submission" date="2019-01" db="EMBL/GenBank/DDBJ databases">
        <title>Draft genomes of a novel of Sporanaerobacter strains.</title>
        <authorList>
            <person name="Ma S."/>
        </authorList>
    </citation>
    <scope>NUCLEOTIDE SEQUENCE [LARGE SCALE GENOMIC DNA]</scope>
    <source>
        <strain evidence="19">NJN-17</strain>
    </source>
</reference>
<dbReference type="InterPro" id="IPR014720">
    <property type="entry name" value="dsRBD_dom"/>
</dbReference>
<comment type="catalytic activity">
    <reaction evidence="1 15">
        <text>Endonucleolytic cleavage to 5'-phosphomonoester.</text>
        <dbReference type="EC" id="3.1.26.3"/>
    </reaction>
</comment>
<dbReference type="GO" id="GO:0046872">
    <property type="term" value="F:metal ion binding"/>
    <property type="evidence" value="ECO:0007669"/>
    <property type="project" value="UniProtKB-KW"/>
</dbReference>
<evidence type="ECO:0000256" key="10">
    <source>
        <dbReference type="ARBA" id="ARBA00022723"/>
    </source>
</evidence>
<dbReference type="GO" id="GO:0006364">
    <property type="term" value="P:rRNA processing"/>
    <property type="evidence" value="ECO:0007669"/>
    <property type="project" value="UniProtKB-UniRule"/>
</dbReference>
<keyword evidence="5 15" id="KW-0963">Cytoplasm</keyword>
<evidence type="ECO:0000256" key="14">
    <source>
        <dbReference type="ARBA" id="ARBA00022884"/>
    </source>
</evidence>
<keyword evidence="15" id="KW-0699">rRNA-binding</keyword>
<dbReference type="PANTHER" id="PTHR11207:SF0">
    <property type="entry name" value="RIBONUCLEASE 3"/>
    <property type="match status" value="1"/>
</dbReference>
<dbReference type="GO" id="GO:0005737">
    <property type="term" value="C:cytoplasm"/>
    <property type="evidence" value="ECO:0007669"/>
    <property type="project" value="UniProtKB-SubCell"/>
</dbReference>
<evidence type="ECO:0000256" key="13">
    <source>
        <dbReference type="ARBA" id="ARBA00022842"/>
    </source>
</evidence>
<evidence type="ECO:0000256" key="6">
    <source>
        <dbReference type="ARBA" id="ARBA00022552"/>
    </source>
</evidence>
<evidence type="ECO:0000256" key="7">
    <source>
        <dbReference type="ARBA" id="ARBA00022664"/>
    </source>
</evidence>
<comment type="similarity">
    <text evidence="3">Belongs to the ribonuclease III family.</text>
</comment>
<dbReference type="PROSITE" id="PS50142">
    <property type="entry name" value="RNASE_3_2"/>
    <property type="match status" value="1"/>
</dbReference>
<dbReference type="SUPFAM" id="SSF69065">
    <property type="entry name" value="RNase III domain-like"/>
    <property type="match status" value="1"/>
</dbReference>
<keyword evidence="7 15" id="KW-0507">mRNA processing</keyword>
<dbReference type="GO" id="GO:0008033">
    <property type="term" value="P:tRNA processing"/>
    <property type="evidence" value="ECO:0007669"/>
    <property type="project" value="UniProtKB-KW"/>
</dbReference>
<sequence>MKYNCSFKDKLSIFEEKINFKFNNIDILINALTHSSYANEHKGKYYEHNERLEFLGDSVLNIIVSDYIYKKYPYYPEGELTKLRAAIVCESSLAFISRQINLGEYLVLGKGEETTGGRERDSVLADAFEALLGGIYLDGGLEKAKEFFINIFKKNVISLEEEKDLFFDYKTKFQEIFQKKFGSKIEYTIEKEEGPDHDKVFYVDVVVDNKILGRGLGKNKKEAEQMAAKEALNGMGVKNE</sequence>
<keyword evidence="6 15" id="KW-0698">rRNA processing</keyword>
<dbReference type="GO" id="GO:0003725">
    <property type="term" value="F:double-stranded RNA binding"/>
    <property type="evidence" value="ECO:0007669"/>
    <property type="project" value="TreeGrafter"/>
</dbReference>
<dbReference type="InterPro" id="IPR011907">
    <property type="entry name" value="RNase_III"/>
</dbReference>
<protein>
    <recommendedName>
        <fullName evidence="15">Ribonuclease 3</fullName>
        <ecNumber evidence="15">3.1.26.3</ecNumber>
    </recommendedName>
    <alternativeName>
        <fullName evidence="15">Ribonuclease III</fullName>
        <shortName evidence="15">RNase III</shortName>
    </alternativeName>
</protein>